<reference evidence="1 2" key="1">
    <citation type="submission" date="2018-07" db="EMBL/GenBank/DDBJ databases">
        <title>Pseudomonas laoshanensis sp. nov., isolated from soil.</title>
        <authorList>
            <person name="Sun J."/>
            <person name="Yu L."/>
            <person name="Wang M."/>
            <person name="Zhang C."/>
        </authorList>
    </citation>
    <scope>NUCLEOTIDE SEQUENCE [LARGE SCALE GENOMIC DNA]</scope>
    <source>
        <strain evidence="1 2">Y22</strain>
    </source>
</reference>
<dbReference type="OrthoDB" id="574359at2"/>
<dbReference type="EMBL" id="QOVF01000005">
    <property type="protein sequence ID" value="KAA0693260.1"/>
    <property type="molecule type" value="Genomic_DNA"/>
</dbReference>
<gene>
    <name evidence="1" type="ORF">DT594_15415</name>
</gene>
<dbReference type="Pfam" id="PF05988">
    <property type="entry name" value="DUF899"/>
    <property type="match status" value="1"/>
</dbReference>
<comment type="caution">
    <text evidence="1">The sequence shown here is derived from an EMBL/GenBank/DDBJ whole genome shotgun (WGS) entry which is preliminary data.</text>
</comment>
<keyword evidence="2" id="KW-1185">Reference proteome</keyword>
<evidence type="ECO:0000313" key="1">
    <source>
        <dbReference type="EMBL" id="KAA0693260.1"/>
    </source>
</evidence>
<dbReference type="AlphaFoldDB" id="A0A7V7GSF3"/>
<protein>
    <submittedName>
        <fullName evidence="1">DUF899 domain-containing protein</fullName>
    </submittedName>
</protein>
<name>A0A7V7GSF3_9GAMM</name>
<proteinExistence type="predicted"/>
<sequence length="248" mass="28596">MSQIESPRVVSREEWTQARKAHLKNEKALTRMHDLVARERRELPWVKVEKEYIFDTPEGKKTLAELFGTNSQLVVHHFMFGPDWNAGCPSCSLEADHAEGAVVHLANHDVSYVRVSRAPLEKLVAYQRRMGWTARWVSSEGCDFNFDFQVSFAREDLEAGRLYYNYENIEDPKYFSEELPGLSVFYKDESGAVFHTYSSYARGNEEVIGAFVYLDITPKGRNEKEIMDWVRRHDEYDASPAVTACHSG</sequence>
<evidence type="ECO:0000313" key="2">
    <source>
        <dbReference type="Proteomes" id="UP000463138"/>
    </source>
</evidence>
<organism evidence="1 2">
    <name type="scientific">Halopseudomonas laoshanensis</name>
    <dbReference type="NCBI Taxonomy" id="2268758"/>
    <lineage>
        <taxon>Bacteria</taxon>
        <taxon>Pseudomonadati</taxon>
        <taxon>Pseudomonadota</taxon>
        <taxon>Gammaproteobacteria</taxon>
        <taxon>Pseudomonadales</taxon>
        <taxon>Pseudomonadaceae</taxon>
        <taxon>Halopseudomonas</taxon>
    </lineage>
</organism>
<accession>A0A7V7GSF3</accession>
<dbReference type="Proteomes" id="UP000463138">
    <property type="component" value="Unassembled WGS sequence"/>
</dbReference>
<dbReference type="InterPro" id="IPR010296">
    <property type="entry name" value="DUF899_thioredox"/>
</dbReference>
<dbReference type="RefSeq" id="WP_149333571.1">
    <property type="nucleotide sequence ID" value="NZ_QOVF01000005.1"/>
</dbReference>